<dbReference type="EMBL" id="CP015124">
    <property type="protein sequence ID" value="ANP36341.1"/>
    <property type="molecule type" value="Genomic_DNA"/>
</dbReference>
<reference evidence="1 2" key="1">
    <citation type="submission" date="2016-04" db="EMBL/GenBank/DDBJ databases">
        <authorList>
            <person name="Evans L.H."/>
            <person name="Alamgir A."/>
            <person name="Owens N."/>
            <person name="Weber N.D."/>
            <person name="Virtaneva K."/>
            <person name="Barbian K."/>
            <person name="Babar A."/>
            <person name="Rosenke K."/>
        </authorList>
    </citation>
    <scope>NUCLEOTIDE SEQUENCE [LARGE SCALE GENOMIC DNA]</scope>
    <source>
        <strain evidence="1 2">JL2886</strain>
    </source>
</reference>
<sequence>MHLQERHDRSFFYKNTFSSKKIPTMAHYSLTIMRQHGNSLRLQHS</sequence>
<accession>A0A1B0ZQD9</accession>
<dbReference type="AlphaFoldDB" id="A0A1B0ZQD9"/>
<evidence type="ECO:0000313" key="2">
    <source>
        <dbReference type="Proteomes" id="UP000092565"/>
    </source>
</evidence>
<protein>
    <submittedName>
        <fullName evidence="1">Uncharacterized protein</fullName>
    </submittedName>
</protein>
<organism evidence="1 2">
    <name type="scientific">Phaeobacter gallaeciensis</name>
    <dbReference type="NCBI Taxonomy" id="60890"/>
    <lineage>
        <taxon>Bacteria</taxon>
        <taxon>Pseudomonadati</taxon>
        <taxon>Pseudomonadota</taxon>
        <taxon>Alphaproteobacteria</taxon>
        <taxon>Rhodobacterales</taxon>
        <taxon>Roseobacteraceae</taxon>
        <taxon>Phaeobacter</taxon>
    </lineage>
</organism>
<keyword evidence="2" id="KW-1185">Reference proteome</keyword>
<dbReference type="Proteomes" id="UP000092565">
    <property type="component" value="Chromosome"/>
</dbReference>
<proteinExistence type="predicted"/>
<evidence type="ECO:0000313" key="1">
    <source>
        <dbReference type="EMBL" id="ANP36341.1"/>
    </source>
</evidence>
<gene>
    <name evidence="1" type="ORF">JL2886_01423</name>
</gene>
<name>A0A1B0ZQD9_9RHOB</name>